<reference evidence="2" key="1">
    <citation type="submission" date="2016-10" db="EMBL/GenBank/DDBJ databases">
        <authorList>
            <person name="Varghese N."/>
            <person name="Submissions S."/>
        </authorList>
    </citation>
    <scope>NUCLEOTIDE SEQUENCE [LARGE SCALE GENOMIC DNA]</scope>
    <source>
        <strain evidence="2">CGMCC 1.8911</strain>
    </source>
</reference>
<dbReference type="RefSeq" id="WP_092595526.1">
    <property type="nucleotide sequence ID" value="NZ_FNFI01000002.1"/>
</dbReference>
<evidence type="ECO:0000313" key="1">
    <source>
        <dbReference type="EMBL" id="SDJ77943.1"/>
    </source>
</evidence>
<dbReference type="STRING" id="586411.SAMN05216187_102259"/>
<dbReference type="AlphaFoldDB" id="A0A1G8WIQ7"/>
<evidence type="ECO:0008006" key="3">
    <source>
        <dbReference type="Google" id="ProtNLM"/>
    </source>
</evidence>
<accession>A0A1G8WIQ7</accession>
<dbReference type="Proteomes" id="UP000242700">
    <property type="component" value="Unassembled WGS sequence"/>
</dbReference>
<sequence>MELNEKFLNNPFLLSDNEQSNISFLGSSKVLNDTIFHYSNDTQFYNLHLDDIEIILVGYILDIRDDSKNEDDILKKLAFAYKSSLDLFLNDYEYMNGRFVLILSSPNDTLLFSDATSMLPIFNYKNKYFSSHEIILKEYVKIALGIELNQYGFNMKNFLDYTNTKEIFSFNPNLMYSFRNNSFKRIFPRGNQKNLPLEYVIEKTEAYLKTQINWLNNHYDKIYLSLTGGFDSKVSLALVRPIIDKVFTFTYMYKFDENTNYEELGNFKKIYYKDNVIVNNLVENFRLNNHKYYFFSDYKAPAKYLQTLGKHVSSHHSYGLSYIINKEFDRSSSIHLKSTLYELAKLSFKDVNDDESILNDIKHWAPRELHGQKEILMNMFKEYKKRNYTDEIFNFGHNIQTMLYWEFRMGNWHSNITQETDFTIDTYILINNRYMIKQFISLNKKDKKEKSLLITIVKNNWPALNYFIANSFDTLEDRI</sequence>
<protein>
    <recommendedName>
        <fullName evidence="3">Asparagine synthetase domain-containing protein</fullName>
    </recommendedName>
</protein>
<dbReference type="EMBL" id="FNFI01000002">
    <property type="protein sequence ID" value="SDJ77943.1"/>
    <property type="molecule type" value="Genomic_DNA"/>
</dbReference>
<dbReference type="SUPFAM" id="SSF52402">
    <property type="entry name" value="Adenine nucleotide alpha hydrolases-like"/>
    <property type="match status" value="1"/>
</dbReference>
<evidence type="ECO:0000313" key="2">
    <source>
        <dbReference type="Proteomes" id="UP000242700"/>
    </source>
</evidence>
<gene>
    <name evidence="1" type="ORF">SAMN05216187_102259</name>
</gene>
<name>A0A1G8WIQ7_9STAP</name>
<dbReference type="OrthoDB" id="2462219at2"/>
<organism evidence="1 2">
    <name type="scientific">Jeotgalicoccus aerolatus</name>
    <dbReference type="NCBI Taxonomy" id="709510"/>
    <lineage>
        <taxon>Bacteria</taxon>
        <taxon>Bacillati</taxon>
        <taxon>Bacillota</taxon>
        <taxon>Bacilli</taxon>
        <taxon>Bacillales</taxon>
        <taxon>Staphylococcaceae</taxon>
        <taxon>Jeotgalicoccus</taxon>
    </lineage>
</organism>
<proteinExistence type="predicted"/>